<name>X1HMK7_9ZZZZ</name>
<proteinExistence type="predicted"/>
<feature type="transmembrane region" description="Helical" evidence="1">
    <location>
        <begin position="36"/>
        <end position="57"/>
    </location>
</feature>
<feature type="non-terminal residue" evidence="2">
    <location>
        <position position="65"/>
    </location>
</feature>
<gene>
    <name evidence="2" type="ORF">S03H2_32750</name>
</gene>
<dbReference type="EMBL" id="BARU01019908">
    <property type="protein sequence ID" value="GAH58290.1"/>
    <property type="molecule type" value="Genomic_DNA"/>
</dbReference>
<organism evidence="2">
    <name type="scientific">marine sediment metagenome</name>
    <dbReference type="NCBI Taxonomy" id="412755"/>
    <lineage>
        <taxon>unclassified sequences</taxon>
        <taxon>metagenomes</taxon>
        <taxon>ecological metagenomes</taxon>
    </lineage>
</organism>
<dbReference type="AlphaFoldDB" id="X1HMK7"/>
<accession>X1HMK7</accession>
<keyword evidence="1" id="KW-0812">Transmembrane</keyword>
<evidence type="ECO:0000313" key="2">
    <source>
        <dbReference type="EMBL" id="GAH58290.1"/>
    </source>
</evidence>
<reference evidence="2" key="1">
    <citation type="journal article" date="2014" name="Front. Microbiol.">
        <title>High frequency of phylogenetically diverse reductive dehalogenase-homologous genes in deep subseafloor sedimentary metagenomes.</title>
        <authorList>
            <person name="Kawai M."/>
            <person name="Futagami T."/>
            <person name="Toyoda A."/>
            <person name="Takaki Y."/>
            <person name="Nishi S."/>
            <person name="Hori S."/>
            <person name="Arai W."/>
            <person name="Tsubouchi T."/>
            <person name="Morono Y."/>
            <person name="Uchiyama I."/>
            <person name="Ito T."/>
            <person name="Fujiyama A."/>
            <person name="Inagaki F."/>
            <person name="Takami H."/>
        </authorList>
    </citation>
    <scope>NUCLEOTIDE SEQUENCE</scope>
    <source>
        <strain evidence="2">Expedition CK06-06</strain>
    </source>
</reference>
<keyword evidence="1" id="KW-1133">Transmembrane helix</keyword>
<protein>
    <submittedName>
        <fullName evidence="2">Uncharacterized protein</fullName>
    </submittedName>
</protein>
<sequence>MNKTVKAKFKLKINLKLVLNMNNSIIRNEKKICWKALTVLAIIIFSILPISSFNSFIDFDSEENL</sequence>
<evidence type="ECO:0000256" key="1">
    <source>
        <dbReference type="SAM" id="Phobius"/>
    </source>
</evidence>
<comment type="caution">
    <text evidence="2">The sequence shown here is derived from an EMBL/GenBank/DDBJ whole genome shotgun (WGS) entry which is preliminary data.</text>
</comment>
<keyword evidence="1" id="KW-0472">Membrane</keyword>